<accession>A0AAW0M6V7</accession>
<feature type="transmembrane region" description="Helical" evidence="1">
    <location>
        <begin position="40"/>
        <end position="59"/>
    </location>
</feature>
<reference evidence="2" key="1">
    <citation type="submission" date="2017-12" db="EMBL/GenBank/DDBJ databases">
        <authorList>
            <person name="Barbosa P."/>
            <person name="Usie A."/>
            <person name="Ramos A.M."/>
        </authorList>
    </citation>
    <scope>NUCLEOTIDE SEQUENCE</scope>
    <source>
        <strain evidence="2">HL8</strain>
        <tissue evidence="2">Leaves</tissue>
    </source>
</reference>
<evidence type="ECO:0000256" key="1">
    <source>
        <dbReference type="SAM" id="Phobius"/>
    </source>
</evidence>
<proteinExistence type="predicted"/>
<dbReference type="AlphaFoldDB" id="A0AAW0M6V7"/>
<evidence type="ECO:0000313" key="2">
    <source>
        <dbReference type="EMBL" id="KAK7858576.1"/>
    </source>
</evidence>
<reference evidence="2" key="2">
    <citation type="journal article" date="2018" name="Sci. Data">
        <title>The draft genome sequence of cork oak.</title>
        <authorList>
            <person name="Ramos A.M."/>
            <person name="Usie A."/>
            <person name="Barbosa P."/>
            <person name="Barros P.M."/>
            <person name="Capote T."/>
            <person name="Chaves I."/>
            <person name="Simoes F."/>
            <person name="Abreu I."/>
            <person name="Carrasquinho I."/>
            <person name="Faro C."/>
            <person name="Guimaraes J.B."/>
            <person name="Mendonca D."/>
            <person name="Nobrega F."/>
            <person name="Rodrigues L."/>
            <person name="Saibo N.J.M."/>
            <person name="Varela M.C."/>
            <person name="Egas C."/>
            <person name="Matos J."/>
            <person name="Miguel C.M."/>
            <person name="Oliveira M.M."/>
            <person name="Ricardo C.P."/>
            <person name="Goncalves S."/>
        </authorList>
    </citation>
    <scope>NUCLEOTIDE SEQUENCE [LARGE SCALE GENOMIC DNA]</scope>
    <source>
        <strain evidence="2">HL8</strain>
    </source>
</reference>
<organism evidence="2">
    <name type="scientific">Quercus suber</name>
    <name type="common">Cork oak</name>
    <dbReference type="NCBI Taxonomy" id="58331"/>
    <lineage>
        <taxon>Eukaryota</taxon>
        <taxon>Viridiplantae</taxon>
        <taxon>Streptophyta</taxon>
        <taxon>Embryophyta</taxon>
        <taxon>Tracheophyta</taxon>
        <taxon>Spermatophyta</taxon>
        <taxon>Magnoliopsida</taxon>
        <taxon>eudicotyledons</taxon>
        <taxon>Gunneridae</taxon>
        <taxon>Pentapetalae</taxon>
        <taxon>rosids</taxon>
        <taxon>fabids</taxon>
        <taxon>Fagales</taxon>
        <taxon>Fagaceae</taxon>
        <taxon>Quercus</taxon>
    </lineage>
</organism>
<comment type="caution">
    <text evidence="2">The sequence shown here is derived from an EMBL/GenBank/DDBJ whole genome shotgun (WGS) entry which is preliminary data.</text>
</comment>
<reference evidence="2" key="3">
    <citation type="submission" date="2023-07" db="EMBL/GenBank/DDBJ databases">
        <title>An improved reference 1 genome and first organelle genomes of Quercus suber.</title>
        <authorList>
            <consortium name="Genosuber Consortium"/>
            <person name="Usie A."/>
            <person name="Serra O."/>
            <person name="Barros P."/>
        </authorList>
    </citation>
    <scope>NUCLEOTIDE SEQUENCE</scope>
    <source>
        <strain evidence="2">HL8</strain>
        <tissue evidence="2">Leaves</tissue>
    </source>
</reference>
<sequence length="65" mass="6927">MGFSNNSTKCIALKLLPEGSTTVIKKAGYPNLGKSSNSDHLLTILMSSASVLFSLWAMVPRKLTG</sequence>
<name>A0AAW0M6V7_QUESU</name>
<dbReference type="EMBL" id="PKMF04000018">
    <property type="protein sequence ID" value="KAK7858576.1"/>
    <property type="molecule type" value="Genomic_DNA"/>
</dbReference>
<protein>
    <submittedName>
        <fullName evidence="2">Uncharacterized protein</fullName>
    </submittedName>
</protein>
<gene>
    <name evidence="2" type="ORF">CFP56_011573</name>
</gene>
<keyword evidence="1" id="KW-1133">Transmembrane helix</keyword>
<keyword evidence="1" id="KW-0472">Membrane</keyword>
<keyword evidence="1" id="KW-0812">Transmembrane</keyword>